<dbReference type="Proteomes" id="UP000053176">
    <property type="component" value="Unassembled WGS sequence"/>
</dbReference>
<reference evidence="2 3" key="1">
    <citation type="submission" date="2015-12" db="EMBL/GenBank/DDBJ databases">
        <title>Draft genome sequence of Mesorhizobium sp. UFLA 01-765, a multitolerant efficient symbiont and plant-growth promoting strain isolated from Zn-mining soil using Leucaena leucocephala as a trap plant.</title>
        <authorList>
            <person name="Rangel W.M."/>
            <person name="Thijs S."/>
            <person name="Longatti S.M."/>
            <person name="Moreira F.M."/>
            <person name="Weyens N."/>
            <person name="Vangronsveld J."/>
            <person name="Van Hamme J.D."/>
            <person name="Bottos E.M."/>
            <person name="Rineau F."/>
        </authorList>
    </citation>
    <scope>NUCLEOTIDE SEQUENCE [LARGE SCALE GENOMIC DNA]</scope>
    <source>
        <strain evidence="2 3">UFLA 01-765</strain>
    </source>
</reference>
<dbReference type="AlphaFoldDB" id="A0A101KQZ3"/>
<evidence type="ECO:0000256" key="1">
    <source>
        <dbReference type="SAM" id="MobiDB-lite"/>
    </source>
</evidence>
<feature type="region of interest" description="Disordered" evidence="1">
    <location>
        <begin position="97"/>
        <end position="116"/>
    </location>
</feature>
<gene>
    <name evidence="2" type="ORF">AU467_05165</name>
</gene>
<sequence length="310" mass="33162">MSPHENRPREDGLPEDPQDMKLMIHALVDGELDAAAALAVERRIAADPDLAAEHARILALRGAVASVPRAVVSDDFLARIAAIAEVKASDETEAAQAEAVKAQSQPSAQPQQQQGKVIAMRPRASARWFNSFDWRQMAASIVLTAFLASGATQWLMVENASDSFAVAVANGHRRSLLAATPVDIVSSDRHTVKPWLDGRIGVSPPAPDMAKDGYALLGGRVEVIGDRPMPALVYRHHEHLITLVAAPRQNEAKSVPVADDLSAGGFLLVHWTDGAFSYWAISDAERPALDDFVARFRAAIIANPAAGSPG</sequence>
<organism evidence="2 3">
    <name type="scientific">Rhizobium loti</name>
    <name type="common">Mesorhizobium loti</name>
    <dbReference type="NCBI Taxonomy" id="381"/>
    <lineage>
        <taxon>Bacteria</taxon>
        <taxon>Pseudomonadati</taxon>
        <taxon>Pseudomonadota</taxon>
        <taxon>Alphaproteobacteria</taxon>
        <taxon>Hyphomicrobiales</taxon>
        <taxon>Phyllobacteriaceae</taxon>
        <taxon>Mesorhizobium</taxon>
    </lineage>
</organism>
<feature type="compositionally biased region" description="Low complexity" evidence="1">
    <location>
        <begin position="102"/>
        <end position="114"/>
    </location>
</feature>
<proteinExistence type="predicted"/>
<evidence type="ECO:0000313" key="3">
    <source>
        <dbReference type="Proteomes" id="UP000053176"/>
    </source>
</evidence>
<name>A0A101KQZ3_RHILI</name>
<protein>
    <submittedName>
        <fullName evidence="2">Anti-sigma factor</fullName>
    </submittedName>
</protein>
<accession>A0A101KQZ3</accession>
<dbReference type="OrthoDB" id="7549755at2"/>
<evidence type="ECO:0000313" key="2">
    <source>
        <dbReference type="EMBL" id="KUM25324.1"/>
    </source>
</evidence>
<dbReference type="EMBL" id="LPWA01000120">
    <property type="protein sequence ID" value="KUM25324.1"/>
    <property type="molecule type" value="Genomic_DNA"/>
</dbReference>
<comment type="caution">
    <text evidence="2">The sequence shown here is derived from an EMBL/GenBank/DDBJ whole genome shotgun (WGS) entry which is preliminary data.</text>
</comment>